<feature type="compositionally biased region" description="Polar residues" evidence="2">
    <location>
        <begin position="643"/>
        <end position="653"/>
    </location>
</feature>
<dbReference type="SUPFAM" id="SSF140990">
    <property type="entry name" value="FtsH protease domain-like"/>
    <property type="match status" value="1"/>
</dbReference>
<keyword evidence="1" id="KW-0547">Nucleotide-binding</keyword>
<geneLocation type="plasmid" evidence="4">
    <name>pSM141A_Rh17</name>
</geneLocation>
<dbReference type="SMART" id="SM00382">
    <property type="entry name" value="AAA"/>
    <property type="match status" value="1"/>
</dbReference>
<dbReference type="PANTHER" id="PTHR23076:SF97">
    <property type="entry name" value="ATP-DEPENDENT ZINC METALLOPROTEASE YME1L1"/>
    <property type="match status" value="1"/>
</dbReference>
<keyword evidence="5" id="KW-1185">Reference proteome</keyword>
<comment type="similarity">
    <text evidence="1">Belongs to the AAA ATPase family.</text>
</comment>
<dbReference type="Gene3D" id="3.40.50.300">
    <property type="entry name" value="P-loop containing nucleotide triphosphate hydrolases"/>
    <property type="match status" value="1"/>
</dbReference>
<evidence type="ECO:0000259" key="3">
    <source>
        <dbReference type="SMART" id="SM00382"/>
    </source>
</evidence>
<protein>
    <submittedName>
        <fullName evidence="4">AAA family ATPase</fullName>
    </submittedName>
</protein>
<organism evidence="4 5">
    <name type="scientific">Rhizobium ruizarguesonis</name>
    <dbReference type="NCBI Taxonomy" id="2081791"/>
    <lineage>
        <taxon>Bacteria</taxon>
        <taxon>Pseudomonadati</taxon>
        <taxon>Pseudomonadota</taxon>
        <taxon>Alphaproteobacteria</taxon>
        <taxon>Hyphomicrobiales</taxon>
        <taxon>Rhizobiaceae</taxon>
        <taxon>Rhizobium/Agrobacterium group</taxon>
        <taxon>Rhizobium</taxon>
    </lineage>
</organism>
<dbReference type="Gene3D" id="1.20.58.760">
    <property type="entry name" value="Peptidase M41"/>
    <property type="match status" value="1"/>
</dbReference>
<dbReference type="Pfam" id="PF00004">
    <property type="entry name" value="AAA"/>
    <property type="match status" value="1"/>
</dbReference>
<dbReference type="InterPro" id="IPR003959">
    <property type="entry name" value="ATPase_AAA_core"/>
</dbReference>
<keyword evidence="1" id="KW-0067">ATP-binding</keyword>
<evidence type="ECO:0000256" key="1">
    <source>
        <dbReference type="RuleBase" id="RU003651"/>
    </source>
</evidence>
<proteinExistence type="inferred from homology"/>
<dbReference type="InterPro" id="IPR003593">
    <property type="entry name" value="AAA+_ATPase"/>
</dbReference>
<dbReference type="EMBL" id="SIOX01000008">
    <property type="protein sequence ID" value="TAX67630.1"/>
    <property type="molecule type" value="Genomic_DNA"/>
</dbReference>
<comment type="caution">
    <text evidence="4">The sequence shown here is derived from an EMBL/GenBank/DDBJ whole genome shotgun (WGS) entry which is preliminary data.</text>
</comment>
<sequence length="662" mass="72220">MPIGTTNAKINSSVKHYALYRTFERALEQCKYFKLGGPGIIALVTPEGKAAGDYKACAVAFFYEGLERDDWDHVGFACIAATDKPQHVKDEFYEKCGKRQRAVLFTETRSLPPIVTVAVDTFIDLQPINENDLREACAQVLKLRMSAKQARQLLSFPPDLMFAALRRNSTAANAIFRLRSVPPSNPEAAPIEEQAPRLEDLHGYGAAKEWGLQLAKDLKAWRCGRLKWSEVDRGLLLAGPPGVGKTIFARALAKTCGVNFVATSIGQWQAKGHLGDLLKAMRADFASAVDKAPSILLIDELDSIGDRSKFSGEYAPYSIQVVNALLEALDGSAKRDGLVIIGATNFPEKIDPAILRPGRLDRHVVIGLPNLVDRVAIIDQMLGEQAVEGIDKLGPPTEAMSGADLDRMVRDAKKRARRENRPVILGDLMSQLPELLKISGAYRHAISIHEAGHAVVGRALGLGVFLGVNVASQINPRLEVQSAGGASFEFPVLEVRNEQRYRDEICLRLAGIAAERLILGSHGDGCGVGPTSDLAIATDLAVQMETKSGMGARLYQFGRGTAWDQFGPQSVPWLFDRVNEILRAEMARANDILAATRALLIAIAKELENKGSVTSERFDELRDELAAEAFTLAIKPVPDVGVQKSNSLMTDPSVSREKEARR</sequence>
<evidence type="ECO:0000256" key="2">
    <source>
        <dbReference type="SAM" id="MobiDB-lite"/>
    </source>
</evidence>
<dbReference type="SUPFAM" id="SSF52540">
    <property type="entry name" value="P-loop containing nucleoside triphosphate hydrolases"/>
    <property type="match status" value="1"/>
</dbReference>
<reference evidence="4 5" key="1">
    <citation type="submission" date="2019-02" db="EMBL/GenBank/DDBJ databases">
        <title>The genomic architecture of introgression among sibling species of bacteria.</title>
        <authorList>
            <person name="Cavassim M.I.A."/>
            <person name="Moeskjaer S."/>
            <person name="Moslemi C."/>
            <person name="Fields B."/>
            <person name="Bachmann A."/>
            <person name="Vilhjalmsson B."/>
            <person name="Schierup M.H."/>
            <person name="Young J.P.W."/>
            <person name="Andersen S.U."/>
        </authorList>
    </citation>
    <scope>NUCLEOTIDE SEQUENCE [LARGE SCALE GENOMIC DNA]</scope>
    <source>
        <strain evidence="4 5">SM141A</strain>
        <plasmid evidence="4">pSM141A_Rh17</plasmid>
    </source>
</reference>
<name>A0ABY1X0S0_9HYPH</name>
<dbReference type="PANTHER" id="PTHR23076">
    <property type="entry name" value="METALLOPROTEASE M41 FTSH"/>
    <property type="match status" value="1"/>
</dbReference>
<gene>
    <name evidence="4" type="ORF">ELH98_30365</name>
</gene>
<dbReference type="RefSeq" id="WP_130763013.1">
    <property type="nucleotide sequence ID" value="NZ_SIOX01000008.1"/>
</dbReference>
<dbReference type="Gene3D" id="1.10.8.60">
    <property type="match status" value="1"/>
</dbReference>
<dbReference type="Pfam" id="PF01434">
    <property type="entry name" value="Peptidase_M41"/>
    <property type="match status" value="1"/>
</dbReference>
<accession>A0ABY1X0S0</accession>
<dbReference type="InterPro" id="IPR003960">
    <property type="entry name" value="ATPase_AAA_CS"/>
</dbReference>
<dbReference type="CDD" id="cd19481">
    <property type="entry name" value="RecA-like_protease"/>
    <property type="match status" value="1"/>
</dbReference>
<keyword evidence="4" id="KW-0614">Plasmid</keyword>
<evidence type="ECO:0000313" key="4">
    <source>
        <dbReference type="EMBL" id="TAX67630.1"/>
    </source>
</evidence>
<dbReference type="InterPro" id="IPR027417">
    <property type="entry name" value="P-loop_NTPase"/>
</dbReference>
<dbReference type="InterPro" id="IPR000642">
    <property type="entry name" value="Peptidase_M41"/>
</dbReference>
<dbReference type="PROSITE" id="PS00674">
    <property type="entry name" value="AAA"/>
    <property type="match status" value="1"/>
</dbReference>
<feature type="domain" description="AAA+ ATPase" evidence="3">
    <location>
        <begin position="231"/>
        <end position="370"/>
    </location>
</feature>
<dbReference type="InterPro" id="IPR037219">
    <property type="entry name" value="Peptidase_M41-like"/>
</dbReference>
<feature type="region of interest" description="Disordered" evidence="2">
    <location>
        <begin position="642"/>
        <end position="662"/>
    </location>
</feature>
<evidence type="ECO:0000313" key="5">
    <source>
        <dbReference type="Proteomes" id="UP000291659"/>
    </source>
</evidence>
<dbReference type="Proteomes" id="UP000291659">
    <property type="component" value="Unassembled WGS sequence"/>
</dbReference>